<proteinExistence type="inferred from homology"/>
<accession>A5ASD0</accession>
<feature type="domain" description="FAF" evidence="3">
    <location>
        <begin position="238"/>
        <end position="290"/>
    </location>
</feature>
<evidence type="ECO:0000313" key="4">
    <source>
        <dbReference type="EMBL" id="CAN75990.1"/>
    </source>
</evidence>
<dbReference type="ExpressionAtlas" id="A5ASD0">
    <property type="expression patterns" value="baseline and differential"/>
</dbReference>
<feature type="region of interest" description="Disordered" evidence="2">
    <location>
        <begin position="112"/>
        <end position="131"/>
    </location>
</feature>
<reference evidence="4" key="1">
    <citation type="journal article" date="2007" name="PLoS ONE">
        <title>The first genome sequence of an elite grapevine cultivar (Pinot noir Vitis vinifera L.): coping with a highly heterozygous genome.</title>
        <authorList>
            <person name="Velasco R."/>
            <person name="Zharkikh A."/>
            <person name="Troggio M."/>
            <person name="Cartwright D.A."/>
            <person name="Cestaro A."/>
            <person name="Pruss D."/>
            <person name="Pindo M."/>
            <person name="FitzGerald L.M."/>
            <person name="Vezzulli S."/>
            <person name="Reid J."/>
            <person name="Malacarne G."/>
            <person name="Iliev D."/>
            <person name="Coppola G."/>
            <person name="Wardell B."/>
            <person name="Micheletti D."/>
            <person name="Macalma T."/>
            <person name="Facci M."/>
            <person name="Mitchell J.T."/>
            <person name="Perazzolli M."/>
            <person name="Eldredge G."/>
            <person name="Gatto P."/>
            <person name="Oyzerski R."/>
            <person name="Moretto M."/>
            <person name="Gutin N."/>
            <person name="Stefanini M."/>
            <person name="Chen Y."/>
            <person name="Segala C."/>
            <person name="Davenport C."/>
            <person name="Dematte L."/>
            <person name="Mraz A."/>
            <person name="Battilana J."/>
            <person name="Stormo K."/>
            <person name="Costa F."/>
            <person name="Tao Q."/>
            <person name="Si-Ammour A."/>
            <person name="Harkins T."/>
            <person name="Lackey A."/>
            <person name="Perbost C."/>
            <person name="Taillon B."/>
            <person name="Stella A."/>
            <person name="Solovyev V."/>
            <person name="Fawcett J.A."/>
            <person name="Sterck L."/>
            <person name="Vandepoele K."/>
            <person name="Grando S.M."/>
            <person name="Toppo S."/>
            <person name="Moser C."/>
            <person name="Lanchbury J."/>
            <person name="Bogden R."/>
            <person name="Skolnick M."/>
            <person name="Sgaramella V."/>
            <person name="Bhatnagar S.K."/>
            <person name="Fontana P."/>
            <person name="Gutin A."/>
            <person name="Van de Peer Y."/>
            <person name="Salamini F."/>
            <person name="Viola R."/>
        </authorList>
    </citation>
    <scope>NUCLEOTIDE SEQUENCE</scope>
</reference>
<comment type="similarity">
    <text evidence="1">Belongs to the fantastic four family.</text>
</comment>
<sequence length="411" mass="45924">MDKKVGTNMVKKNIAFTWNEIEQGHASAQPTLPKTRSMVDGVTYQINESKKNPLQMLFSLPPAAIIMSTVVYQGLQSCLETQQVEQRTLRLKLASPKPHFSQSIGLLDSNTKQTEEKCHYGEGGGKTNSPLDTHNSPSPDLGGWSFIHALSNGSQGQKEAMEKQCSYVHPLVKRSASTLSDKSLEMCTEDLGSETGTHVVENTMFAVPASASEPGDCPSRELLQSRQLLRATKANSQNFPPPLTTISGSNSLQIRPHREDGRLIMKAVKASPAHTLFQVERSEGRLRLCLLKDPTSNLDWQVAAQESEGSSDANEREEIENEEEKEEEDIEEEEEEEEEEEDEEDEEDEDGDEQDEEDGEFNWSEEMEGKNMEVGVEMGMEKYQRPSRCKEGGGHGRKGLLNWEPFWVTSS</sequence>
<feature type="region of interest" description="Disordered" evidence="2">
    <location>
        <begin position="304"/>
        <end position="411"/>
    </location>
</feature>
<organism evidence="4">
    <name type="scientific">Vitis vinifera</name>
    <name type="common">Grape</name>
    <dbReference type="NCBI Taxonomy" id="29760"/>
    <lineage>
        <taxon>Eukaryota</taxon>
        <taxon>Viridiplantae</taxon>
        <taxon>Streptophyta</taxon>
        <taxon>Embryophyta</taxon>
        <taxon>Tracheophyta</taxon>
        <taxon>Spermatophyta</taxon>
        <taxon>Magnoliopsida</taxon>
        <taxon>eudicotyledons</taxon>
        <taxon>Gunneridae</taxon>
        <taxon>Pentapetalae</taxon>
        <taxon>rosids</taxon>
        <taxon>Vitales</taxon>
        <taxon>Vitaceae</taxon>
        <taxon>Viteae</taxon>
        <taxon>Vitis</taxon>
    </lineage>
</organism>
<dbReference type="EMBL" id="AM433721">
    <property type="protein sequence ID" value="CAN75990.1"/>
    <property type="molecule type" value="Genomic_DNA"/>
</dbReference>
<feature type="compositionally biased region" description="Basic and acidic residues" evidence="2">
    <location>
        <begin position="379"/>
        <end position="394"/>
    </location>
</feature>
<dbReference type="InterPro" id="IPR046431">
    <property type="entry name" value="FAF_dom"/>
</dbReference>
<feature type="compositionally biased region" description="Acidic residues" evidence="2">
    <location>
        <begin position="315"/>
        <end position="366"/>
    </location>
</feature>
<dbReference type="PANTHER" id="PTHR33155">
    <property type="entry name" value="FANTASTIC FOUR-LIKE PROTEIN (DUF3049)"/>
    <property type="match status" value="1"/>
</dbReference>
<gene>
    <name evidence="4" type="ORF">VITISV_012195</name>
</gene>
<evidence type="ECO:0000259" key="3">
    <source>
        <dbReference type="Pfam" id="PF11250"/>
    </source>
</evidence>
<dbReference type="Pfam" id="PF11250">
    <property type="entry name" value="FAF"/>
    <property type="match status" value="1"/>
</dbReference>
<dbReference type="AlphaFoldDB" id="A5ASD0"/>
<dbReference type="PANTHER" id="PTHR33155:SF4">
    <property type="entry name" value="PROTEIN FANTASTIC FOUR 3"/>
    <property type="match status" value="1"/>
</dbReference>
<evidence type="ECO:0000256" key="2">
    <source>
        <dbReference type="SAM" id="MobiDB-lite"/>
    </source>
</evidence>
<protein>
    <recommendedName>
        <fullName evidence="3">FAF domain-containing protein</fullName>
    </recommendedName>
</protein>
<name>A5ASD0_VITVI</name>
<dbReference type="InterPro" id="IPR021410">
    <property type="entry name" value="FAF"/>
</dbReference>
<evidence type="ECO:0000256" key="1">
    <source>
        <dbReference type="ARBA" id="ARBA00008690"/>
    </source>
</evidence>